<dbReference type="WBParaSite" id="GPLIN_001615000">
    <property type="protein sequence ID" value="GPLIN_001615000"/>
    <property type="gene ID" value="GPLIN_001615000"/>
</dbReference>
<name>A0A183CTE2_GLOPA</name>
<sequence length="79" mass="7831">MFSRRNADDPAVVMVSDVAAKDAVVKSAGFIVELDVVLAGTTGTVLEAVVASGVGGGTVEVVVDVVASGVDGLESILNN</sequence>
<accession>A0A183CTE2</accession>
<organism evidence="1 2">
    <name type="scientific">Globodera pallida</name>
    <name type="common">Potato cyst nematode worm</name>
    <name type="synonym">Heterodera pallida</name>
    <dbReference type="NCBI Taxonomy" id="36090"/>
    <lineage>
        <taxon>Eukaryota</taxon>
        <taxon>Metazoa</taxon>
        <taxon>Ecdysozoa</taxon>
        <taxon>Nematoda</taxon>
        <taxon>Chromadorea</taxon>
        <taxon>Rhabditida</taxon>
        <taxon>Tylenchina</taxon>
        <taxon>Tylenchomorpha</taxon>
        <taxon>Tylenchoidea</taxon>
        <taxon>Heteroderidae</taxon>
        <taxon>Heteroderinae</taxon>
        <taxon>Globodera</taxon>
    </lineage>
</organism>
<reference evidence="1" key="1">
    <citation type="submission" date="2014-05" db="EMBL/GenBank/DDBJ databases">
        <title>The genome and life-stage specific transcriptomes of Globodera pallida elucidate key aspects of plant parasitism by a cyst nematode.</title>
        <authorList>
            <person name="Cotton J.A."/>
            <person name="Lilley C.J."/>
            <person name="Jones L.M."/>
            <person name="Kikuchi T."/>
            <person name="Reid A.J."/>
            <person name="Thorpe P."/>
            <person name="Tsai I.J."/>
            <person name="Beasley H."/>
            <person name="Blok V."/>
            <person name="Cock P.J.A."/>
            <person name="Van den Akker S.E."/>
            <person name="Holroyd N."/>
            <person name="Hunt M."/>
            <person name="Mantelin S."/>
            <person name="Naghra H."/>
            <person name="Pain A."/>
            <person name="Palomares-Rius J.E."/>
            <person name="Zarowiecki M."/>
            <person name="Berriman M."/>
            <person name="Jones J.T."/>
            <person name="Urwin P.E."/>
        </authorList>
    </citation>
    <scope>NUCLEOTIDE SEQUENCE [LARGE SCALE GENOMIC DNA]</scope>
    <source>
        <strain evidence="1">Lindley</strain>
    </source>
</reference>
<proteinExistence type="predicted"/>
<protein>
    <submittedName>
        <fullName evidence="2">Malate dehydrogenase</fullName>
    </submittedName>
</protein>
<evidence type="ECO:0000313" key="2">
    <source>
        <dbReference type="WBParaSite" id="GPLIN_001615000"/>
    </source>
</evidence>
<dbReference type="Proteomes" id="UP000050741">
    <property type="component" value="Unassembled WGS sequence"/>
</dbReference>
<dbReference type="AlphaFoldDB" id="A0A183CTE2"/>
<evidence type="ECO:0000313" key="1">
    <source>
        <dbReference type="Proteomes" id="UP000050741"/>
    </source>
</evidence>
<reference evidence="2" key="2">
    <citation type="submission" date="2016-06" db="UniProtKB">
        <authorList>
            <consortium name="WormBaseParasite"/>
        </authorList>
    </citation>
    <scope>IDENTIFICATION</scope>
</reference>
<keyword evidence="1" id="KW-1185">Reference proteome</keyword>